<dbReference type="AlphaFoldDB" id="A0AAQ3K2K1"/>
<dbReference type="PROSITE" id="PS00086">
    <property type="entry name" value="CYTOCHROME_P450"/>
    <property type="match status" value="1"/>
</dbReference>
<dbReference type="Proteomes" id="UP001327560">
    <property type="component" value="Chromosome 3"/>
</dbReference>
<dbReference type="InterPro" id="IPR036396">
    <property type="entry name" value="Cyt_P450_sf"/>
</dbReference>
<sequence>MYLWCVVRETFRMHPMGPFIIPHESMRATKVMGYGIPTKTPVFINTHTLVRYTRNKFRSEWHLLPRKGEGEQQRVEISHRLDFKILPFSAGKRKCPGAPLGMVMVMVALATHQ</sequence>
<dbReference type="SUPFAM" id="SSF48264">
    <property type="entry name" value="Cytochrome P450"/>
    <property type="match status" value="1"/>
</dbReference>
<dbReference type="EMBL" id="CP136892">
    <property type="protein sequence ID" value="WOL00757.1"/>
    <property type="molecule type" value="Genomic_DNA"/>
</dbReference>
<keyword evidence="1" id="KW-0560">Oxidoreductase</keyword>
<protein>
    <recommendedName>
        <fullName evidence="4">Cytochrome P450</fullName>
    </recommendedName>
</protein>
<dbReference type="GO" id="GO:0016705">
    <property type="term" value="F:oxidoreductase activity, acting on paired donors, with incorporation or reduction of molecular oxygen"/>
    <property type="evidence" value="ECO:0007669"/>
    <property type="project" value="InterPro"/>
</dbReference>
<dbReference type="PANTHER" id="PTHR47949:SF3">
    <property type="entry name" value="CYTOCHROME P450 703A2"/>
    <property type="match status" value="1"/>
</dbReference>
<evidence type="ECO:0000256" key="1">
    <source>
        <dbReference type="RuleBase" id="RU000461"/>
    </source>
</evidence>
<dbReference type="Gene3D" id="1.10.630.10">
    <property type="entry name" value="Cytochrome P450"/>
    <property type="match status" value="1"/>
</dbReference>
<keyword evidence="1" id="KW-0503">Monooxygenase</keyword>
<dbReference type="GO" id="GO:0005506">
    <property type="term" value="F:iron ion binding"/>
    <property type="evidence" value="ECO:0007669"/>
    <property type="project" value="InterPro"/>
</dbReference>
<dbReference type="Pfam" id="PF00067">
    <property type="entry name" value="p450"/>
    <property type="match status" value="1"/>
</dbReference>
<name>A0AAQ3K2K1_9LILI</name>
<evidence type="ECO:0000313" key="2">
    <source>
        <dbReference type="EMBL" id="WOL00757.1"/>
    </source>
</evidence>
<keyword evidence="1" id="KW-0408">Iron</keyword>
<gene>
    <name evidence="2" type="ORF">Cni_G09470</name>
</gene>
<evidence type="ECO:0000313" key="3">
    <source>
        <dbReference type="Proteomes" id="UP001327560"/>
    </source>
</evidence>
<evidence type="ECO:0008006" key="4">
    <source>
        <dbReference type="Google" id="ProtNLM"/>
    </source>
</evidence>
<comment type="similarity">
    <text evidence="1">Belongs to the cytochrome P450 family.</text>
</comment>
<dbReference type="InterPro" id="IPR017972">
    <property type="entry name" value="Cyt_P450_CS"/>
</dbReference>
<dbReference type="PANTHER" id="PTHR47949">
    <property type="entry name" value="CYTOCHROME P450 703A2-RELATED-RELATED"/>
    <property type="match status" value="1"/>
</dbReference>
<dbReference type="PRINTS" id="PR00385">
    <property type="entry name" value="P450"/>
</dbReference>
<accession>A0AAQ3K2K1</accession>
<keyword evidence="3" id="KW-1185">Reference proteome</keyword>
<dbReference type="InterPro" id="IPR001128">
    <property type="entry name" value="Cyt_P450"/>
</dbReference>
<keyword evidence="1" id="KW-0479">Metal-binding</keyword>
<dbReference type="GO" id="GO:0020037">
    <property type="term" value="F:heme binding"/>
    <property type="evidence" value="ECO:0007669"/>
    <property type="project" value="InterPro"/>
</dbReference>
<keyword evidence="1" id="KW-0349">Heme</keyword>
<dbReference type="InterPro" id="IPR051382">
    <property type="entry name" value="CYP450_AA/FA_Hydroxylases"/>
</dbReference>
<dbReference type="GO" id="GO:0004497">
    <property type="term" value="F:monooxygenase activity"/>
    <property type="evidence" value="ECO:0007669"/>
    <property type="project" value="UniProtKB-KW"/>
</dbReference>
<organism evidence="2 3">
    <name type="scientific">Canna indica</name>
    <name type="common">Indian-shot</name>
    <dbReference type="NCBI Taxonomy" id="4628"/>
    <lineage>
        <taxon>Eukaryota</taxon>
        <taxon>Viridiplantae</taxon>
        <taxon>Streptophyta</taxon>
        <taxon>Embryophyta</taxon>
        <taxon>Tracheophyta</taxon>
        <taxon>Spermatophyta</taxon>
        <taxon>Magnoliopsida</taxon>
        <taxon>Liliopsida</taxon>
        <taxon>Zingiberales</taxon>
        <taxon>Cannaceae</taxon>
        <taxon>Canna</taxon>
    </lineage>
</organism>
<reference evidence="2 3" key="1">
    <citation type="submission" date="2023-10" db="EMBL/GenBank/DDBJ databases">
        <title>Chromosome-scale genome assembly provides insights into flower coloration mechanisms of Canna indica.</title>
        <authorList>
            <person name="Li C."/>
        </authorList>
    </citation>
    <scope>NUCLEOTIDE SEQUENCE [LARGE SCALE GENOMIC DNA]</scope>
    <source>
        <tissue evidence="2">Flower</tissue>
    </source>
</reference>
<proteinExistence type="inferred from homology"/>